<dbReference type="EMBL" id="FOXD01000015">
    <property type="protein sequence ID" value="SFQ04261.1"/>
    <property type="molecule type" value="Genomic_DNA"/>
</dbReference>
<dbReference type="RefSeq" id="WP_093338135.1">
    <property type="nucleotide sequence ID" value="NZ_FOXD01000015.1"/>
</dbReference>
<evidence type="ECO:0000313" key="2">
    <source>
        <dbReference type="EMBL" id="SFQ04261.1"/>
    </source>
</evidence>
<accession>A0A1I5VA21</accession>
<gene>
    <name evidence="2" type="ORF">SAMN05518683_11585</name>
</gene>
<keyword evidence="1" id="KW-1133">Transmembrane helix</keyword>
<keyword evidence="3" id="KW-1185">Reference proteome</keyword>
<evidence type="ECO:0000313" key="3">
    <source>
        <dbReference type="Proteomes" id="UP000198892"/>
    </source>
</evidence>
<organism evidence="2 3">
    <name type="scientific">Salibacterium halotolerans</name>
    <dbReference type="NCBI Taxonomy" id="1884432"/>
    <lineage>
        <taxon>Bacteria</taxon>
        <taxon>Bacillati</taxon>
        <taxon>Bacillota</taxon>
        <taxon>Bacilli</taxon>
        <taxon>Bacillales</taxon>
        <taxon>Bacillaceae</taxon>
    </lineage>
</organism>
<sequence>MTFHKLLKWLTAFVVIGAGAAAFYFFATPTFSNDYKQLTARVEMGMKYTDPAEETIYFQPYIENPNPSSNITLTHSADFMSIAVLDEHGNVMEDSVTVKENNNDRAAGSLQTILHPGEQEENINYYKVHLPDEAQRLQVTFTGQVKDEFGIDMVDESIEINLNRLTM</sequence>
<evidence type="ECO:0000256" key="1">
    <source>
        <dbReference type="SAM" id="Phobius"/>
    </source>
</evidence>
<dbReference type="Proteomes" id="UP000198892">
    <property type="component" value="Unassembled WGS sequence"/>
</dbReference>
<protein>
    <submittedName>
        <fullName evidence="2">Uncharacterized protein</fullName>
    </submittedName>
</protein>
<proteinExistence type="predicted"/>
<feature type="transmembrane region" description="Helical" evidence="1">
    <location>
        <begin position="6"/>
        <end position="27"/>
    </location>
</feature>
<dbReference type="OrthoDB" id="2945150at2"/>
<keyword evidence="1" id="KW-0472">Membrane</keyword>
<dbReference type="AlphaFoldDB" id="A0A1I5VA21"/>
<dbReference type="STRING" id="1884432.SAMN05518683_11585"/>
<name>A0A1I5VA21_9BACI</name>
<reference evidence="3" key="1">
    <citation type="submission" date="2016-10" db="EMBL/GenBank/DDBJ databases">
        <authorList>
            <person name="Varghese N."/>
            <person name="Submissions S."/>
        </authorList>
    </citation>
    <scope>NUCLEOTIDE SEQUENCE [LARGE SCALE GENOMIC DNA]</scope>
    <source>
        <strain evidence="3">S7</strain>
    </source>
</reference>
<keyword evidence="1" id="KW-0812">Transmembrane</keyword>